<protein>
    <recommendedName>
        <fullName evidence="1">Phospholipid/glycerol acyltransferase domain-containing protein</fullName>
    </recommendedName>
</protein>
<dbReference type="InterPro" id="IPR002123">
    <property type="entry name" value="Plipid/glycerol_acylTrfase"/>
</dbReference>
<gene>
    <name evidence="2" type="ORF">EZS26_002585</name>
</gene>
<name>A0A5M8NWR4_9BACT</name>
<evidence type="ECO:0000313" key="3">
    <source>
        <dbReference type="Proteomes" id="UP000324575"/>
    </source>
</evidence>
<dbReference type="Proteomes" id="UP000324575">
    <property type="component" value="Unassembled WGS sequence"/>
</dbReference>
<dbReference type="Pfam" id="PF19576">
    <property type="entry name" value="Acyltransf_2"/>
    <property type="match status" value="1"/>
</dbReference>
<dbReference type="GO" id="GO:0016746">
    <property type="term" value="F:acyltransferase activity"/>
    <property type="evidence" value="ECO:0007669"/>
    <property type="project" value="InterPro"/>
</dbReference>
<evidence type="ECO:0000313" key="2">
    <source>
        <dbReference type="EMBL" id="KAA6301276.1"/>
    </source>
</evidence>
<dbReference type="SUPFAM" id="SSF69593">
    <property type="entry name" value="Glycerol-3-phosphate (1)-acyltransferase"/>
    <property type="match status" value="1"/>
</dbReference>
<dbReference type="InterPro" id="IPR045746">
    <property type="entry name" value="ACT14924-like_Acyltransf_dom"/>
</dbReference>
<comment type="caution">
    <text evidence="2">The sequence shown here is derived from an EMBL/GenBank/DDBJ whole genome shotgun (WGS) entry which is preliminary data.</text>
</comment>
<evidence type="ECO:0000259" key="1">
    <source>
        <dbReference type="SMART" id="SM00563"/>
    </source>
</evidence>
<dbReference type="EMBL" id="SNRX01000022">
    <property type="protein sequence ID" value="KAA6301276.1"/>
    <property type="molecule type" value="Genomic_DNA"/>
</dbReference>
<organism evidence="2 3">
    <name type="scientific">Candidatus Ordinivivax streblomastigis</name>
    <dbReference type="NCBI Taxonomy" id="2540710"/>
    <lineage>
        <taxon>Bacteria</taxon>
        <taxon>Pseudomonadati</taxon>
        <taxon>Bacteroidota</taxon>
        <taxon>Bacteroidia</taxon>
        <taxon>Bacteroidales</taxon>
        <taxon>Candidatus Ordinivivax</taxon>
    </lineage>
</organism>
<feature type="domain" description="Phospholipid/glycerol acyltransferase" evidence="1">
    <location>
        <begin position="83"/>
        <end position="200"/>
    </location>
</feature>
<dbReference type="SMART" id="SM00563">
    <property type="entry name" value="PlsC"/>
    <property type="match status" value="1"/>
</dbReference>
<sequence>MEGNFHIDVAEILQSKAPKLYRKIPKWTIKLFAKLICQDLINQTLKQNEGLTGVPFMENTLRNFRITMHLKGTENLPGKHRRCIFASNHPLGGLDGICLSAVLGKHYQGQIRYLVNDILYFLEPLKDIFIPINKHGAQAKGAVALLNEALASDNQIITFPSGLCSRKTKGVIHDSEWKKMFIAKAVEYQRDVVPVYFEAKNSNFFYRLANFRKQIGLKINIEMLLLPREMFKARGSSFTVHFGQPIPWQTFDDSKTPSQWAKEVEKQVYHRIE</sequence>
<reference evidence="2 3" key="1">
    <citation type="submission" date="2019-03" db="EMBL/GenBank/DDBJ databases">
        <title>Single cell metagenomics reveals metabolic interactions within the superorganism composed of flagellate Streblomastix strix and complex community of Bacteroidetes bacteria on its surface.</title>
        <authorList>
            <person name="Treitli S.C."/>
            <person name="Kolisko M."/>
            <person name="Husnik F."/>
            <person name="Keeling P."/>
            <person name="Hampl V."/>
        </authorList>
    </citation>
    <scope>NUCLEOTIDE SEQUENCE [LARGE SCALE GENOMIC DNA]</scope>
    <source>
        <strain evidence="2">St1</strain>
    </source>
</reference>
<proteinExistence type="predicted"/>
<dbReference type="AlphaFoldDB" id="A0A5M8NWR4"/>
<accession>A0A5M8NWR4</accession>